<dbReference type="Pfam" id="PF14543">
    <property type="entry name" value="TAXi_N"/>
    <property type="match status" value="1"/>
</dbReference>
<comment type="caution">
    <text evidence="6">The sequence shown here is derived from an EMBL/GenBank/DDBJ whole genome shotgun (WGS) entry which is preliminary data.</text>
</comment>
<keyword evidence="7" id="KW-1185">Reference proteome</keyword>
<gene>
    <name evidence="6" type="ORF">L1049_003636</name>
</gene>
<dbReference type="GO" id="GO:0005576">
    <property type="term" value="C:extracellular region"/>
    <property type="evidence" value="ECO:0007669"/>
    <property type="project" value="TreeGrafter"/>
</dbReference>
<name>A0AAP0WZT0_LIQFO</name>
<evidence type="ECO:0000313" key="6">
    <source>
        <dbReference type="EMBL" id="KAK9280748.1"/>
    </source>
</evidence>
<dbReference type="GO" id="GO:0008233">
    <property type="term" value="F:peptidase activity"/>
    <property type="evidence" value="ECO:0007669"/>
    <property type="project" value="UniProtKB-KW"/>
</dbReference>
<dbReference type="EMBL" id="JBBPBK010000007">
    <property type="protein sequence ID" value="KAK9280748.1"/>
    <property type="molecule type" value="Genomic_DNA"/>
</dbReference>
<feature type="chain" id="PRO_5042813134" description="Peptidase A1 domain-containing protein" evidence="4">
    <location>
        <begin position="27"/>
        <end position="304"/>
    </location>
</feature>
<sequence>MARTWALLSLCLLSNCFLLQLCDVVAESEGLSIKFIHRYSPDSPFYQANLTCGERLVNLSKLRANYLAADAARSATGSNSSDQTVAHPTAIRSLVGVHQGIYMVQLSIGTFHTLPPSPSYKSFFLVLDTGSYLTWTQCELCKIPGHECFVQEEPIFPNSQSQTHRSLPCGKDRLCYTGQCIGDACSYKRDYASGCSSQGVLATRTFTFVSDNRIDTKRIDGLVFGCGIDNKNFKYEAGNQIAGIMGLGWGDRSLINQPQSLSHGRFSYCLQPLNNPQESSRMFLRIGGDIVQRQGLGITPISSR</sequence>
<dbReference type="InterPro" id="IPR051708">
    <property type="entry name" value="Plant_Aspart_Prot_A1"/>
</dbReference>
<feature type="signal peptide" evidence="4">
    <location>
        <begin position="1"/>
        <end position="26"/>
    </location>
</feature>
<keyword evidence="2" id="KW-0645">Protease</keyword>
<dbReference type="AlphaFoldDB" id="A0AAP0WZT0"/>
<dbReference type="PROSITE" id="PS51767">
    <property type="entry name" value="PEPTIDASE_A1"/>
    <property type="match status" value="1"/>
</dbReference>
<dbReference type="GO" id="GO:0006508">
    <property type="term" value="P:proteolysis"/>
    <property type="evidence" value="ECO:0007669"/>
    <property type="project" value="UniProtKB-KW"/>
</dbReference>
<dbReference type="Proteomes" id="UP001415857">
    <property type="component" value="Unassembled WGS sequence"/>
</dbReference>
<evidence type="ECO:0000256" key="4">
    <source>
        <dbReference type="SAM" id="SignalP"/>
    </source>
</evidence>
<accession>A0AAP0WZT0</accession>
<dbReference type="PANTHER" id="PTHR47967:SF123">
    <property type="entry name" value="ASPARTIC PROTEINASE NEPENTHESIN-1-LIKE"/>
    <property type="match status" value="1"/>
</dbReference>
<dbReference type="InterPro" id="IPR033121">
    <property type="entry name" value="PEPTIDASE_A1"/>
</dbReference>
<protein>
    <recommendedName>
        <fullName evidence="5">Peptidase A1 domain-containing protein</fullName>
    </recommendedName>
</protein>
<evidence type="ECO:0000256" key="3">
    <source>
        <dbReference type="ARBA" id="ARBA00022801"/>
    </source>
</evidence>
<organism evidence="6 7">
    <name type="scientific">Liquidambar formosana</name>
    <name type="common">Formosan gum</name>
    <dbReference type="NCBI Taxonomy" id="63359"/>
    <lineage>
        <taxon>Eukaryota</taxon>
        <taxon>Viridiplantae</taxon>
        <taxon>Streptophyta</taxon>
        <taxon>Embryophyta</taxon>
        <taxon>Tracheophyta</taxon>
        <taxon>Spermatophyta</taxon>
        <taxon>Magnoliopsida</taxon>
        <taxon>eudicotyledons</taxon>
        <taxon>Gunneridae</taxon>
        <taxon>Pentapetalae</taxon>
        <taxon>Saxifragales</taxon>
        <taxon>Altingiaceae</taxon>
        <taxon>Liquidambar</taxon>
    </lineage>
</organism>
<evidence type="ECO:0000256" key="2">
    <source>
        <dbReference type="ARBA" id="ARBA00022670"/>
    </source>
</evidence>
<keyword evidence="4" id="KW-0732">Signal</keyword>
<dbReference type="PANTHER" id="PTHR47967">
    <property type="entry name" value="OS07G0603500 PROTEIN-RELATED"/>
    <property type="match status" value="1"/>
</dbReference>
<proteinExistence type="inferred from homology"/>
<feature type="domain" description="Peptidase A1" evidence="5">
    <location>
        <begin position="102"/>
        <end position="304"/>
    </location>
</feature>
<dbReference type="SUPFAM" id="SSF50630">
    <property type="entry name" value="Acid proteases"/>
    <property type="match status" value="1"/>
</dbReference>
<dbReference type="InterPro" id="IPR021109">
    <property type="entry name" value="Peptidase_aspartic_dom_sf"/>
</dbReference>
<reference evidence="6 7" key="1">
    <citation type="journal article" date="2024" name="Plant J.">
        <title>Genome sequences and population genomics reveal climatic adaptation and genomic divergence between two closely related sweetgum species.</title>
        <authorList>
            <person name="Xu W.Q."/>
            <person name="Ren C.Q."/>
            <person name="Zhang X.Y."/>
            <person name="Comes H.P."/>
            <person name="Liu X.H."/>
            <person name="Li Y.G."/>
            <person name="Kettle C.J."/>
            <person name="Jalonen R."/>
            <person name="Gaisberger H."/>
            <person name="Ma Y.Z."/>
            <person name="Qiu Y.X."/>
        </authorList>
    </citation>
    <scope>NUCLEOTIDE SEQUENCE [LARGE SCALE GENOMIC DNA]</scope>
    <source>
        <strain evidence="6">Hangzhou</strain>
    </source>
</reference>
<keyword evidence="3" id="KW-0378">Hydrolase</keyword>
<evidence type="ECO:0000256" key="1">
    <source>
        <dbReference type="ARBA" id="ARBA00007447"/>
    </source>
</evidence>
<evidence type="ECO:0000259" key="5">
    <source>
        <dbReference type="PROSITE" id="PS51767"/>
    </source>
</evidence>
<comment type="similarity">
    <text evidence="1">Belongs to the peptidase A1 family.</text>
</comment>
<dbReference type="Gene3D" id="2.40.70.10">
    <property type="entry name" value="Acid Proteases"/>
    <property type="match status" value="1"/>
</dbReference>
<dbReference type="InterPro" id="IPR032861">
    <property type="entry name" value="TAXi_N"/>
</dbReference>
<evidence type="ECO:0000313" key="7">
    <source>
        <dbReference type="Proteomes" id="UP001415857"/>
    </source>
</evidence>